<dbReference type="PROSITE" id="PS50893">
    <property type="entry name" value="ABC_TRANSPORTER_2"/>
    <property type="match status" value="1"/>
</dbReference>
<evidence type="ECO:0000256" key="3">
    <source>
        <dbReference type="ARBA" id="ARBA00022840"/>
    </source>
</evidence>
<keyword evidence="6" id="KW-1185">Reference proteome</keyword>
<dbReference type="SMART" id="SM00382">
    <property type="entry name" value="AAA"/>
    <property type="match status" value="1"/>
</dbReference>
<dbReference type="InterPro" id="IPR027417">
    <property type="entry name" value="P-loop_NTPase"/>
</dbReference>
<dbReference type="GO" id="GO:0005524">
    <property type="term" value="F:ATP binding"/>
    <property type="evidence" value="ECO:0007669"/>
    <property type="project" value="UniProtKB-KW"/>
</dbReference>
<accession>A0A1M7ZH69</accession>
<reference evidence="6" key="1">
    <citation type="submission" date="2016-12" db="EMBL/GenBank/DDBJ databases">
        <authorList>
            <person name="Varghese N."/>
            <person name="Submissions S."/>
        </authorList>
    </citation>
    <scope>NUCLEOTIDE SEQUENCE [LARGE SCALE GENOMIC DNA]</scope>
    <source>
        <strain evidence="6">DSM 25035</strain>
    </source>
</reference>
<sequence>MLLISNFSKKYPSGFEVLIDELKLEKGIHFIHGANGSGKSTLLKALAGIHPFQGKIDLNGIDLLKKPLEYRATIGYAEAEPQFPDFLSLDDLIQVVAKAKKANQEEINQLKSSFGADSFSGYPVGTFSSGMLKKSALILAFLGNPQLVILDEPFTTIDTQTQNQLTEMIKGLAAQGVTFLITSHQNSPIANLPIQGTFKMESGRLSKNG</sequence>
<dbReference type="GO" id="GO:0016887">
    <property type="term" value="F:ATP hydrolysis activity"/>
    <property type="evidence" value="ECO:0007669"/>
    <property type="project" value="InterPro"/>
</dbReference>
<proteinExistence type="predicted"/>
<dbReference type="InterPro" id="IPR003593">
    <property type="entry name" value="AAA+_ATPase"/>
</dbReference>
<dbReference type="STRING" id="1073327.SAMN04488108_3330"/>
<dbReference type="RefSeq" id="WP_073572948.1">
    <property type="nucleotide sequence ID" value="NZ_FRXN01000005.1"/>
</dbReference>
<keyword evidence="1" id="KW-0813">Transport</keyword>
<keyword evidence="3 5" id="KW-0067">ATP-binding</keyword>
<keyword evidence="2" id="KW-0547">Nucleotide-binding</keyword>
<dbReference type="InterPro" id="IPR003439">
    <property type="entry name" value="ABC_transporter-like_ATP-bd"/>
</dbReference>
<dbReference type="InterPro" id="IPR051782">
    <property type="entry name" value="ABC_Transporter_VariousFunc"/>
</dbReference>
<evidence type="ECO:0000313" key="6">
    <source>
        <dbReference type="Proteomes" id="UP000184609"/>
    </source>
</evidence>
<protein>
    <submittedName>
        <fullName evidence="5">ABC-2 type transport system ATP-binding protein</fullName>
    </submittedName>
</protein>
<gene>
    <name evidence="5" type="ORF">SAMN04488108_3330</name>
</gene>
<evidence type="ECO:0000313" key="5">
    <source>
        <dbReference type="EMBL" id="SHO64260.1"/>
    </source>
</evidence>
<dbReference type="Gene3D" id="3.40.50.300">
    <property type="entry name" value="P-loop containing nucleotide triphosphate hydrolases"/>
    <property type="match status" value="1"/>
</dbReference>
<name>A0A1M7ZH69_9BACT</name>
<dbReference type="Pfam" id="PF00005">
    <property type="entry name" value="ABC_tran"/>
    <property type="match status" value="1"/>
</dbReference>
<dbReference type="Proteomes" id="UP000184609">
    <property type="component" value="Unassembled WGS sequence"/>
</dbReference>
<organism evidence="5 6">
    <name type="scientific">Algoriphagus zhangzhouensis</name>
    <dbReference type="NCBI Taxonomy" id="1073327"/>
    <lineage>
        <taxon>Bacteria</taxon>
        <taxon>Pseudomonadati</taxon>
        <taxon>Bacteroidota</taxon>
        <taxon>Cytophagia</taxon>
        <taxon>Cytophagales</taxon>
        <taxon>Cyclobacteriaceae</taxon>
        <taxon>Algoriphagus</taxon>
    </lineage>
</organism>
<dbReference type="AlphaFoldDB" id="A0A1M7ZH69"/>
<dbReference type="OrthoDB" id="9801987at2"/>
<dbReference type="SUPFAM" id="SSF52540">
    <property type="entry name" value="P-loop containing nucleoside triphosphate hydrolases"/>
    <property type="match status" value="1"/>
</dbReference>
<evidence type="ECO:0000259" key="4">
    <source>
        <dbReference type="PROSITE" id="PS50893"/>
    </source>
</evidence>
<dbReference type="EMBL" id="FRXN01000005">
    <property type="protein sequence ID" value="SHO64260.1"/>
    <property type="molecule type" value="Genomic_DNA"/>
</dbReference>
<feature type="domain" description="ABC transporter" evidence="4">
    <location>
        <begin position="2"/>
        <end position="209"/>
    </location>
</feature>
<evidence type="ECO:0000256" key="2">
    <source>
        <dbReference type="ARBA" id="ARBA00022741"/>
    </source>
</evidence>
<evidence type="ECO:0000256" key="1">
    <source>
        <dbReference type="ARBA" id="ARBA00022448"/>
    </source>
</evidence>
<dbReference type="PANTHER" id="PTHR42939">
    <property type="entry name" value="ABC TRANSPORTER ATP-BINDING PROTEIN ALBC-RELATED"/>
    <property type="match status" value="1"/>
</dbReference>
<dbReference type="PANTHER" id="PTHR42939:SF1">
    <property type="entry name" value="ABC TRANSPORTER ATP-BINDING PROTEIN ALBC-RELATED"/>
    <property type="match status" value="1"/>
</dbReference>